<dbReference type="EMBL" id="KE747816">
    <property type="protein sequence ID" value="RMZ68536.1"/>
    <property type="molecule type" value="Genomic_DNA"/>
</dbReference>
<accession>A0A3M7M229</accession>
<evidence type="ECO:0000313" key="2">
    <source>
        <dbReference type="EMBL" id="RMZ68536.1"/>
    </source>
</evidence>
<evidence type="ECO:0000256" key="1">
    <source>
        <dbReference type="SAM" id="MobiDB-lite"/>
    </source>
</evidence>
<proteinExistence type="predicted"/>
<evidence type="ECO:0000313" key="3">
    <source>
        <dbReference type="Proteomes" id="UP000265663"/>
    </source>
</evidence>
<dbReference type="Proteomes" id="UP000265663">
    <property type="component" value="Unassembled WGS sequence"/>
</dbReference>
<protein>
    <submittedName>
        <fullName evidence="2">Cytochrome p450</fullName>
    </submittedName>
</protein>
<dbReference type="OrthoDB" id="5337308at2759"/>
<reference evidence="2 3" key="1">
    <citation type="journal article" date="2014" name="PLoS ONE">
        <title>De novo Genome Assembly of the Fungal Plant Pathogen Pyrenophora semeniperda.</title>
        <authorList>
            <person name="Soliai M.M."/>
            <person name="Meyer S.E."/>
            <person name="Udall J.A."/>
            <person name="Elzinga D.E."/>
            <person name="Hermansen R.A."/>
            <person name="Bodily P.M."/>
            <person name="Hart A.A."/>
            <person name="Coleman C.E."/>
        </authorList>
    </citation>
    <scope>NUCLEOTIDE SEQUENCE [LARGE SCALE GENOMIC DNA]</scope>
    <source>
        <strain evidence="2 3">CCB06</strain>
        <tissue evidence="2">Mycelium</tissue>
    </source>
</reference>
<organism evidence="2 3">
    <name type="scientific">Pyrenophora seminiperda CCB06</name>
    <dbReference type="NCBI Taxonomy" id="1302712"/>
    <lineage>
        <taxon>Eukaryota</taxon>
        <taxon>Fungi</taxon>
        <taxon>Dikarya</taxon>
        <taxon>Ascomycota</taxon>
        <taxon>Pezizomycotina</taxon>
        <taxon>Dothideomycetes</taxon>
        <taxon>Pleosporomycetidae</taxon>
        <taxon>Pleosporales</taxon>
        <taxon>Pleosporineae</taxon>
        <taxon>Pleosporaceae</taxon>
        <taxon>Pyrenophora</taxon>
    </lineage>
</organism>
<gene>
    <name evidence="2" type="ORF">GMOD_00008247</name>
</gene>
<name>A0A3M7M229_9PLEO</name>
<feature type="region of interest" description="Disordered" evidence="1">
    <location>
        <begin position="688"/>
        <end position="707"/>
    </location>
</feature>
<keyword evidence="3" id="KW-1185">Reference proteome</keyword>
<sequence length="730" mass="82372">MAKSVIANSNSPLLQLPRELRDEIYAYVFSPPPRLYYGLPRDGNTRPRKVKLFTTPDAAAIFSSSSLFPGCNPADAKPYIYCDEATLQHTCRQLRQETLVSLVNRRVRITFHSSLYNYGARGHLTAGHIYLNFMKHDFHQLPIQAYCFDLYLKKTRCCLYYPFTNPGQYFCSLIEYCHLLPGMEFNIYLDSDQPMQLCRQLGALTLALRGIKVTSILSTRYEYYYKGFRKFVSERSLEWRNVANLRIWPIIMWNELGYKDQGQKLFHDDKPALAQLQKWCEEAGASFNLSVPTSSPGACCFQSRQPSGPISQPRQLHCHYLLFGTPGQRATSSMKLNIVVLAVLTASSVATEVTNIPFSTLHRTYSAFQAVAQRGLHDSRSKVARFFDEPASREDWIKYTTKGGALMCGLEGSDQTAGRLLRDTRDPLSAASRFQGDLQTELHNWYWRSVNPATWSCNFIKDWQLSEALHGLGLDGYSKAHGGDNECFRIEHWDPNKSDENDNTIPAILQWYTVPGNSKSYQATKAHYEFGINTKGGAIYGLFLESPQSSAFSCWGRKARTDQLPELRAFSDVIWGYWNRNNPDIKNIRFFLMIGISNDATTELITSCLINKRAELSVWPGTEFSTATDEGQALLGSPNGAAFAFFLMQHKAQLGQKTITKITVFVPGDGSISDFIDPPSLVFHVEDGPQLPPDDGAPDDGAMAASADKKEVVRVHEVYMDDQNTRMRSP</sequence>
<dbReference type="AlphaFoldDB" id="A0A3M7M229"/>